<feature type="region of interest" description="Disordered" evidence="1">
    <location>
        <begin position="1"/>
        <end position="20"/>
    </location>
</feature>
<dbReference type="AlphaFoldDB" id="A0A5C4QRA5"/>
<accession>A0A5C4QRA5</accession>
<gene>
    <name evidence="2" type="ORF">FHG89_16115</name>
</gene>
<organism evidence="2 3">
    <name type="scientific">Micromonospora orduensis</name>
    <dbReference type="NCBI Taxonomy" id="1420891"/>
    <lineage>
        <taxon>Bacteria</taxon>
        <taxon>Bacillati</taxon>
        <taxon>Actinomycetota</taxon>
        <taxon>Actinomycetes</taxon>
        <taxon>Micromonosporales</taxon>
        <taxon>Micromonosporaceae</taxon>
        <taxon>Micromonospora</taxon>
    </lineage>
</organism>
<dbReference type="Proteomes" id="UP000306145">
    <property type="component" value="Unassembled WGS sequence"/>
</dbReference>
<evidence type="ECO:0000313" key="3">
    <source>
        <dbReference type="Proteomes" id="UP000306145"/>
    </source>
</evidence>
<dbReference type="OrthoDB" id="5197361at2"/>
<keyword evidence="3" id="KW-1185">Reference proteome</keyword>
<proteinExistence type="predicted"/>
<evidence type="ECO:0000256" key="1">
    <source>
        <dbReference type="SAM" id="MobiDB-lite"/>
    </source>
</evidence>
<name>A0A5C4QRA5_9ACTN</name>
<protein>
    <recommendedName>
        <fullName evidence="4">Preprotein translocase subunit SecB</fullName>
    </recommendedName>
</protein>
<comment type="caution">
    <text evidence="2">The sequence shown here is derived from an EMBL/GenBank/DDBJ whole genome shotgun (WGS) entry which is preliminary data.</text>
</comment>
<sequence length="178" mass="19311">MSNAPEVEAPPVESSSAADSEDALRDLVARADLLDVRVTKWHAELLAESPVEVGELNLKVVSAFRYRGDGFDTRFTVDAPLSSPTGEEGVASIQVQIVATFSLAEGGRPDRLLMRKFMDQVAFFVVMPFIREGLHSLSMRIGLEPITIGLLHQGKDTPSTAWSKKRGVSTVRGSAEAE</sequence>
<dbReference type="RefSeq" id="WP_139585205.1">
    <property type="nucleotide sequence ID" value="NZ_VDFY01000160.1"/>
</dbReference>
<evidence type="ECO:0000313" key="2">
    <source>
        <dbReference type="EMBL" id="TNH28108.1"/>
    </source>
</evidence>
<evidence type="ECO:0008006" key="4">
    <source>
        <dbReference type="Google" id="ProtNLM"/>
    </source>
</evidence>
<feature type="compositionally biased region" description="Low complexity" evidence="1">
    <location>
        <begin position="1"/>
        <end position="18"/>
    </location>
</feature>
<reference evidence="2 3" key="1">
    <citation type="submission" date="2019-06" db="EMBL/GenBank/DDBJ databases">
        <title>Micromonospora ordensis sp. nov., isolated from deep marine sediment.</title>
        <authorList>
            <person name="Veyisoglu A."/>
            <person name="Carro L."/>
            <person name="Klenk H.-P."/>
            <person name="Sahin N."/>
        </authorList>
    </citation>
    <scope>NUCLEOTIDE SEQUENCE [LARGE SCALE GENOMIC DNA]</scope>
    <source>
        <strain evidence="2 3">S2509</strain>
    </source>
</reference>
<feature type="region of interest" description="Disordered" evidence="1">
    <location>
        <begin position="156"/>
        <end position="178"/>
    </location>
</feature>
<dbReference type="EMBL" id="VDFY01000160">
    <property type="protein sequence ID" value="TNH28108.1"/>
    <property type="molecule type" value="Genomic_DNA"/>
</dbReference>